<dbReference type="InterPro" id="IPR035897">
    <property type="entry name" value="Toll_tir_struct_dom_sf"/>
</dbReference>
<dbReference type="GO" id="GO:0007165">
    <property type="term" value="P:signal transduction"/>
    <property type="evidence" value="ECO:0007669"/>
    <property type="project" value="InterPro"/>
</dbReference>
<gene>
    <name evidence="5" type="primary">LOC130498592</name>
</gene>
<organism evidence="4 5">
    <name type="scientific">Raphanus sativus</name>
    <name type="common">Radish</name>
    <name type="synonym">Raphanus raphanistrum var. sativus</name>
    <dbReference type="NCBI Taxonomy" id="3726"/>
    <lineage>
        <taxon>Eukaryota</taxon>
        <taxon>Viridiplantae</taxon>
        <taxon>Streptophyta</taxon>
        <taxon>Embryophyta</taxon>
        <taxon>Tracheophyta</taxon>
        <taxon>Spermatophyta</taxon>
        <taxon>Magnoliopsida</taxon>
        <taxon>eudicotyledons</taxon>
        <taxon>Gunneridae</taxon>
        <taxon>Pentapetalae</taxon>
        <taxon>rosids</taxon>
        <taxon>malvids</taxon>
        <taxon>Brassicales</taxon>
        <taxon>Brassicaceae</taxon>
        <taxon>Brassiceae</taxon>
        <taxon>Raphanus</taxon>
    </lineage>
</organism>
<dbReference type="Pfam" id="PF00931">
    <property type="entry name" value="NB-ARC"/>
    <property type="match status" value="1"/>
</dbReference>
<dbReference type="InterPro" id="IPR002182">
    <property type="entry name" value="NB-ARC"/>
</dbReference>
<dbReference type="SMART" id="SM00255">
    <property type="entry name" value="TIR"/>
    <property type="match status" value="1"/>
</dbReference>
<dbReference type="SUPFAM" id="SSF52200">
    <property type="entry name" value="Toll/Interleukin receptor TIR domain"/>
    <property type="match status" value="1"/>
</dbReference>
<feature type="region of interest" description="Disordered" evidence="2">
    <location>
        <begin position="1"/>
        <end position="21"/>
    </location>
</feature>
<dbReference type="OrthoDB" id="1419833at2759"/>
<dbReference type="Gene3D" id="3.40.50.300">
    <property type="entry name" value="P-loop containing nucleotide triphosphate hydrolases"/>
    <property type="match status" value="1"/>
</dbReference>
<dbReference type="Gene3D" id="3.40.50.10140">
    <property type="entry name" value="Toll/interleukin-1 receptor homology (TIR) domain"/>
    <property type="match status" value="1"/>
</dbReference>
<protein>
    <submittedName>
        <fullName evidence="5">Disease resistance protein RPS4B-like</fullName>
    </submittedName>
</protein>
<name>A0A9W3C918_RAPSA</name>
<accession>A0A9W3C918</accession>
<dbReference type="Proteomes" id="UP000504610">
    <property type="component" value="Chromosome 8"/>
</dbReference>
<dbReference type="PROSITE" id="PS50104">
    <property type="entry name" value="TIR"/>
    <property type="match status" value="1"/>
</dbReference>
<reference evidence="5" key="2">
    <citation type="submission" date="2025-08" db="UniProtKB">
        <authorList>
            <consortium name="RefSeq"/>
        </authorList>
    </citation>
    <scope>IDENTIFICATION</scope>
    <source>
        <tissue evidence="5">Leaf</tissue>
    </source>
</reference>
<keyword evidence="1" id="KW-0520">NAD</keyword>
<reference evidence="4" key="1">
    <citation type="journal article" date="2019" name="Database">
        <title>The radish genome database (RadishGD): an integrated information resource for radish genomics.</title>
        <authorList>
            <person name="Yu H.J."/>
            <person name="Baek S."/>
            <person name="Lee Y.J."/>
            <person name="Cho A."/>
            <person name="Mun J.H."/>
        </authorList>
    </citation>
    <scope>NUCLEOTIDE SEQUENCE [LARGE SCALE GENOMIC DNA]</scope>
    <source>
        <strain evidence="4">cv. WK10039</strain>
    </source>
</reference>
<evidence type="ECO:0000256" key="2">
    <source>
        <dbReference type="SAM" id="MobiDB-lite"/>
    </source>
</evidence>
<evidence type="ECO:0000256" key="1">
    <source>
        <dbReference type="ARBA" id="ARBA00023027"/>
    </source>
</evidence>
<evidence type="ECO:0000313" key="4">
    <source>
        <dbReference type="Proteomes" id="UP000504610"/>
    </source>
</evidence>
<dbReference type="FunFam" id="3.40.50.10140:FF:000007">
    <property type="entry name" value="Disease resistance protein (TIR-NBS-LRR class)"/>
    <property type="match status" value="1"/>
</dbReference>
<dbReference type="GO" id="GO:0043531">
    <property type="term" value="F:ADP binding"/>
    <property type="evidence" value="ECO:0007669"/>
    <property type="project" value="InterPro"/>
</dbReference>
<dbReference type="PANTHER" id="PTHR11017">
    <property type="entry name" value="LEUCINE-RICH REPEAT-CONTAINING PROTEIN"/>
    <property type="match status" value="1"/>
</dbReference>
<dbReference type="SUPFAM" id="SSF52540">
    <property type="entry name" value="P-loop containing nucleoside triphosphate hydrolases"/>
    <property type="match status" value="1"/>
</dbReference>
<dbReference type="GO" id="GO:0006952">
    <property type="term" value="P:defense response"/>
    <property type="evidence" value="ECO:0007669"/>
    <property type="project" value="InterPro"/>
</dbReference>
<dbReference type="Pfam" id="PF01582">
    <property type="entry name" value="TIR"/>
    <property type="match status" value="1"/>
</dbReference>
<feature type="region of interest" description="Disordered" evidence="2">
    <location>
        <begin position="199"/>
        <end position="219"/>
    </location>
</feature>
<dbReference type="InterPro" id="IPR027417">
    <property type="entry name" value="P-loop_NTPase"/>
</dbReference>
<proteinExistence type="predicted"/>
<dbReference type="KEGG" id="rsz:130498592"/>
<feature type="domain" description="TIR" evidence="3">
    <location>
        <begin position="26"/>
        <end position="189"/>
    </location>
</feature>
<sequence length="319" mass="36218">MASISSNPSYSPSSSSSSSSSVQQQQQYQVFINFRGEVRNGFVSHLYKALLRNGIYVFRDEDENRGKHLNTLFSRIEESKIALAIFSSLYAESEWCLDELVKIKECVDSGKLVVIPIFYKVNTSDVTKQEGVFGARFKDLVTRTSNIEKLFNWKKALEDVPQITGIKLGEMSDEAESVEKIVQEVIKELSMDVAKEIPVAGDEEETHEAPITSGDDDYDEEMPEAPLFDMDARLEQLVEMLNFECKSTRTIGVVGMPGIGKTTLADKLYEECEGKFRRCVFLRDVRGMWRGNTMDLLEQMRCENKGDDRVEVGRYRFGV</sequence>
<dbReference type="InterPro" id="IPR000157">
    <property type="entry name" value="TIR_dom"/>
</dbReference>
<evidence type="ECO:0000259" key="3">
    <source>
        <dbReference type="PROSITE" id="PS50104"/>
    </source>
</evidence>
<dbReference type="InterPro" id="IPR044974">
    <property type="entry name" value="Disease_R_plants"/>
</dbReference>
<keyword evidence="4" id="KW-1185">Reference proteome</keyword>
<evidence type="ECO:0000313" key="5">
    <source>
        <dbReference type="RefSeq" id="XP_056848049.1"/>
    </source>
</evidence>
<dbReference type="GeneID" id="130498592"/>
<dbReference type="RefSeq" id="XP_056848049.1">
    <property type="nucleotide sequence ID" value="XM_056992069.1"/>
</dbReference>
<dbReference type="PANTHER" id="PTHR11017:SF589">
    <property type="entry name" value="ADP-RIBOSYL CYCLASE_CYCLIC ADP-RIBOSE HYDROLASE-RELATED"/>
    <property type="match status" value="1"/>
</dbReference>
<dbReference type="AlphaFoldDB" id="A0A9W3C918"/>